<keyword evidence="4 8" id="KW-0812">Transmembrane</keyword>
<protein>
    <submittedName>
        <fullName evidence="9">Exosortase A</fullName>
        <ecNumber evidence="9">3.4.22.-</ecNumber>
    </submittedName>
</protein>
<keyword evidence="5 9" id="KW-0378">Hydrolase</keyword>
<dbReference type="NCBIfam" id="TIGR04178">
    <property type="entry name" value="exo_archaeo"/>
    <property type="match status" value="1"/>
</dbReference>
<keyword evidence="2" id="KW-1003">Cell membrane</keyword>
<reference evidence="10" key="1">
    <citation type="journal article" date="2019" name="Int. J. Syst. Evol. Microbiol.">
        <title>The Global Catalogue of Microorganisms (GCM) 10K type strain sequencing project: providing services to taxonomists for standard genome sequencing and annotation.</title>
        <authorList>
            <consortium name="The Broad Institute Genomics Platform"/>
            <consortium name="The Broad Institute Genome Sequencing Center for Infectious Disease"/>
            <person name="Wu L."/>
            <person name="Ma J."/>
        </authorList>
    </citation>
    <scope>NUCLEOTIDE SEQUENCE [LARGE SCALE GENOMIC DNA]</scope>
    <source>
        <strain evidence="10">NBRC 111756</strain>
    </source>
</reference>
<dbReference type="EC" id="3.4.22.-" evidence="9"/>
<keyword evidence="7 8" id="KW-0472">Membrane</keyword>
<keyword evidence="10" id="KW-1185">Reference proteome</keyword>
<feature type="transmembrane region" description="Helical" evidence="8">
    <location>
        <begin position="196"/>
        <end position="214"/>
    </location>
</feature>
<keyword evidence="6 8" id="KW-1133">Transmembrane helix</keyword>
<dbReference type="NCBIfam" id="TIGR03109">
    <property type="entry name" value="exosort_XrtA"/>
    <property type="match status" value="1"/>
</dbReference>
<dbReference type="InterPro" id="IPR017540">
    <property type="entry name" value="Exosortase-1"/>
</dbReference>
<comment type="subcellular location">
    <subcellularLocation>
        <location evidence="1">Cell membrane</location>
        <topology evidence="1">Multi-pass membrane protein</topology>
    </subcellularLocation>
</comment>
<feature type="transmembrane region" description="Helical" evidence="8">
    <location>
        <begin position="21"/>
        <end position="41"/>
    </location>
</feature>
<evidence type="ECO:0000256" key="8">
    <source>
        <dbReference type="SAM" id="Phobius"/>
    </source>
</evidence>
<evidence type="ECO:0000313" key="9">
    <source>
        <dbReference type="EMBL" id="MFC6669031.1"/>
    </source>
</evidence>
<organism evidence="9 10">
    <name type="scientific">Marinobacterium aestuariivivens</name>
    <dbReference type="NCBI Taxonomy" id="1698799"/>
    <lineage>
        <taxon>Bacteria</taxon>
        <taxon>Pseudomonadati</taxon>
        <taxon>Pseudomonadota</taxon>
        <taxon>Gammaproteobacteria</taxon>
        <taxon>Oceanospirillales</taxon>
        <taxon>Oceanospirillaceae</taxon>
        <taxon>Marinobacterium</taxon>
    </lineage>
</organism>
<evidence type="ECO:0000256" key="4">
    <source>
        <dbReference type="ARBA" id="ARBA00022692"/>
    </source>
</evidence>
<dbReference type="InterPro" id="IPR013426">
    <property type="entry name" value="EpsH-like"/>
</dbReference>
<accession>A0ABW1ZVJ7</accession>
<evidence type="ECO:0000256" key="2">
    <source>
        <dbReference type="ARBA" id="ARBA00022475"/>
    </source>
</evidence>
<evidence type="ECO:0000313" key="10">
    <source>
        <dbReference type="Proteomes" id="UP001596422"/>
    </source>
</evidence>
<evidence type="ECO:0000256" key="3">
    <source>
        <dbReference type="ARBA" id="ARBA00022670"/>
    </source>
</evidence>
<dbReference type="InterPro" id="IPR026392">
    <property type="entry name" value="Exo/Archaeosortase_dom"/>
</dbReference>
<dbReference type="Proteomes" id="UP001596422">
    <property type="component" value="Unassembled WGS sequence"/>
</dbReference>
<dbReference type="RefSeq" id="WP_379907578.1">
    <property type="nucleotide sequence ID" value="NZ_JBHSWE010000001.1"/>
</dbReference>
<proteinExistence type="predicted"/>
<dbReference type="Pfam" id="PF09721">
    <property type="entry name" value="Exosortase_EpsH"/>
    <property type="match status" value="1"/>
</dbReference>
<feature type="transmembrane region" description="Helical" evidence="8">
    <location>
        <begin position="81"/>
        <end position="99"/>
    </location>
</feature>
<comment type="caution">
    <text evidence="9">The sequence shown here is derived from an EMBL/GenBank/DDBJ whole genome shotgun (WGS) entry which is preliminary data.</text>
</comment>
<sequence>MTTLDPAMNRDTASPRREQRRALLMLILLMLVYAAVFWPSLASMAAIWWRSETYAHGMLIPLISVWLIIRKRSQLTRLDMGPDWTALIPLLGLCLVWLLGLAADVLVVEQMATTLILITLVIVALGRAVARTLAFPLAYLIFAVPFGDQLTPFLQQITADITVQALQLSGIPVYNNGLFIEIPSGRFEVAEACSGLRYLIASVAIGTLYAHLTYRRLRSRLVFIAASVLVPVLANGIRAYLIVLIAHLSDMKYATGIDHLIYGWFFRPGHAADVLGGQLVARSRAGNGSGAKHPFHGAPAGGAAALSGLCDFGCRAGDFTSDL</sequence>
<feature type="transmembrane region" description="Helical" evidence="8">
    <location>
        <begin position="111"/>
        <end position="130"/>
    </location>
</feature>
<dbReference type="InterPro" id="IPR019127">
    <property type="entry name" value="Exosortase"/>
</dbReference>
<dbReference type="NCBIfam" id="TIGR02602">
    <property type="entry name" value="8TM_EpsH"/>
    <property type="match status" value="1"/>
</dbReference>
<evidence type="ECO:0000256" key="6">
    <source>
        <dbReference type="ARBA" id="ARBA00022989"/>
    </source>
</evidence>
<dbReference type="EMBL" id="JBHSWE010000001">
    <property type="protein sequence ID" value="MFC6669031.1"/>
    <property type="molecule type" value="Genomic_DNA"/>
</dbReference>
<dbReference type="GO" id="GO:0016787">
    <property type="term" value="F:hydrolase activity"/>
    <property type="evidence" value="ECO:0007669"/>
    <property type="project" value="UniProtKB-KW"/>
</dbReference>
<evidence type="ECO:0000256" key="5">
    <source>
        <dbReference type="ARBA" id="ARBA00022801"/>
    </source>
</evidence>
<name>A0ABW1ZVJ7_9GAMM</name>
<keyword evidence="3" id="KW-0645">Protease</keyword>
<gene>
    <name evidence="9" type="primary">xrtA</name>
    <name evidence="9" type="ORF">ACFQDL_02070</name>
</gene>
<feature type="transmembrane region" description="Helical" evidence="8">
    <location>
        <begin position="220"/>
        <end position="243"/>
    </location>
</feature>
<evidence type="ECO:0000256" key="7">
    <source>
        <dbReference type="ARBA" id="ARBA00023136"/>
    </source>
</evidence>
<evidence type="ECO:0000256" key="1">
    <source>
        <dbReference type="ARBA" id="ARBA00004651"/>
    </source>
</evidence>